<dbReference type="Pfam" id="PF13439">
    <property type="entry name" value="Glyco_transf_4"/>
    <property type="match status" value="1"/>
</dbReference>
<dbReference type="AlphaFoldDB" id="A0A1E3X9C3"/>
<dbReference type="GO" id="GO:0016758">
    <property type="term" value="F:hexosyltransferase activity"/>
    <property type="evidence" value="ECO:0007669"/>
    <property type="project" value="TreeGrafter"/>
</dbReference>
<feature type="domain" description="Glycosyltransferase subfamily 4-like N-terminal" evidence="2">
    <location>
        <begin position="21"/>
        <end position="168"/>
    </location>
</feature>
<dbReference type="PANTHER" id="PTHR45947:SF3">
    <property type="entry name" value="SULFOQUINOVOSYL TRANSFERASE SQD2"/>
    <property type="match status" value="1"/>
</dbReference>
<organism evidence="3 4">
    <name type="scientific">Candidatus Scalindua rubra</name>
    <dbReference type="NCBI Taxonomy" id="1872076"/>
    <lineage>
        <taxon>Bacteria</taxon>
        <taxon>Pseudomonadati</taxon>
        <taxon>Planctomycetota</taxon>
        <taxon>Candidatus Brocadiia</taxon>
        <taxon>Candidatus Brocadiales</taxon>
        <taxon>Candidatus Scalinduaceae</taxon>
        <taxon>Candidatus Scalindua</taxon>
    </lineage>
</organism>
<name>A0A1E3X9C3_9BACT</name>
<dbReference type="Gene3D" id="3.40.50.2000">
    <property type="entry name" value="Glycogen Phosphorylase B"/>
    <property type="match status" value="2"/>
</dbReference>
<protein>
    <recommendedName>
        <fullName evidence="5">Glycosyltransferase</fullName>
    </recommendedName>
</protein>
<dbReference type="SUPFAM" id="SSF53756">
    <property type="entry name" value="UDP-Glycosyltransferase/glycogen phosphorylase"/>
    <property type="match status" value="1"/>
</dbReference>
<evidence type="ECO:0008006" key="5">
    <source>
        <dbReference type="Google" id="ProtNLM"/>
    </source>
</evidence>
<sequence length="367" mass="42988">MKILVIWKALVSETYHKKLKELTKFKDVELTLVVPTRWGNTKLEKNYCEEYKIIPRKVVLNGYNHLHWYHGLEKVVRQIRPNIFHIEEEHYSFVTYQAIRLTKRYNIKCLFVSWQNIYKKYPFPFSCIERYNLENADYAIVGNKEVKDILLRKGFNNERISIIPLGTNPLLFRRIESSKLKSGLRLEAFTIGYLGRFVKEKGVIDLLKAVSQLKCNFNLLMIGNGRLRYKIKAEGRRLGILERIRILNSFPSSQVPYYINCMDCLVLPSRTTKKWKEQFGRVLIEAMSCEVPVVGSDSGEIPNVIGDSGLVFKEGDINDLYSKLKLLINNVELRMKLANKGRKRVLNNFTQEKVARETYKVYQKIMC</sequence>
<feature type="domain" description="Glycosyl transferase family 1" evidence="1">
    <location>
        <begin position="181"/>
        <end position="344"/>
    </location>
</feature>
<dbReference type="InterPro" id="IPR028098">
    <property type="entry name" value="Glyco_trans_4-like_N"/>
</dbReference>
<dbReference type="InterPro" id="IPR050194">
    <property type="entry name" value="Glycosyltransferase_grp1"/>
</dbReference>
<reference evidence="3 4" key="1">
    <citation type="submission" date="2016-07" db="EMBL/GenBank/DDBJ databases">
        <title>Draft genome of Scalindua rubra, obtained from a brine-seawater interface in the Red Sea, sheds light on salt adaptation in anammox bacteria.</title>
        <authorList>
            <person name="Speth D.R."/>
            <person name="Lagkouvardos I."/>
            <person name="Wang Y."/>
            <person name="Qian P.-Y."/>
            <person name="Dutilh B.E."/>
            <person name="Jetten M.S."/>
        </authorList>
    </citation>
    <scope>NUCLEOTIDE SEQUENCE [LARGE SCALE GENOMIC DNA]</scope>
    <source>
        <strain evidence="3">BSI-1</strain>
    </source>
</reference>
<dbReference type="CDD" id="cd03801">
    <property type="entry name" value="GT4_PimA-like"/>
    <property type="match status" value="1"/>
</dbReference>
<evidence type="ECO:0000313" key="4">
    <source>
        <dbReference type="Proteomes" id="UP000094056"/>
    </source>
</evidence>
<evidence type="ECO:0000259" key="1">
    <source>
        <dbReference type="Pfam" id="PF00534"/>
    </source>
</evidence>
<proteinExistence type="predicted"/>
<comment type="caution">
    <text evidence="3">The sequence shown here is derived from an EMBL/GenBank/DDBJ whole genome shotgun (WGS) entry which is preliminary data.</text>
</comment>
<accession>A0A1E3X9C3</accession>
<evidence type="ECO:0000313" key="3">
    <source>
        <dbReference type="EMBL" id="ODS32216.1"/>
    </source>
</evidence>
<dbReference type="Pfam" id="PF00534">
    <property type="entry name" value="Glycos_transf_1"/>
    <property type="match status" value="1"/>
</dbReference>
<dbReference type="PANTHER" id="PTHR45947">
    <property type="entry name" value="SULFOQUINOVOSYL TRANSFERASE SQD2"/>
    <property type="match status" value="1"/>
</dbReference>
<dbReference type="PATRIC" id="fig|1872076.5.peg.3141"/>
<evidence type="ECO:0000259" key="2">
    <source>
        <dbReference type="Pfam" id="PF13439"/>
    </source>
</evidence>
<gene>
    <name evidence="3" type="ORF">SCARUB_02656</name>
</gene>
<dbReference type="EMBL" id="MAYW01000072">
    <property type="protein sequence ID" value="ODS32216.1"/>
    <property type="molecule type" value="Genomic_DNA"/>
</dbReference>
<dbReference type="InterPro" id="IPR001296">
    <property type="entry name" value="Glyco_trans_1"/>
</dbReference>
<dbReference type="Proteomes" id="UP000094056">
    <property type="component" value="Unassembled WGS sequence"/>
</dbReference>